<evidence type="ECO:0000259" key="1">
    <source>
        <dbReference type="Pfam" id="PF10592"/>
    </source>
</evidence>
<sequence>MNINASIIDQRLSAVSASIAQRAQDELSITDPIRLKSLAFVHLSVQTLLDISPDEAFDCLTEGTQDFGVDAMQISEEFDGEFVVTLFQGKYKQKNLDGNSTFPESGVSSLIRAIQVLFDPQAQLQPVNPRLLSRVEEVRSLIRDGYIPQVRAVLCNNGLHWNEAADILIKQAGFNNQVTWEYLNHDRLVSILQSTKPINDTLHLTGSAIIEDFNFSRVFIGRIHIKGIYSLMHRHGERLLDRNIRRYLGLQGNRVNEAIRDTLLSKESNNFYFYNNGITLVCEKFDYNALQRGDYQVNVENLQIINGGQTCMTIYKTLKDHIFEPPSDAYILLRLYQLPRDNDHLIRQITYATNSQNPVDLKDLRANDDLQKRLEVDIEQLGYSYRRKRTDSTIKPVDITSGVAAEAVLSVWRQKPHQAKFFSREHFGKLYDHIFSEDLTGAQVIIATLIYRITENRRKRPKDNDPPFIRYASCFLAMQMGHYLLEDMKLVRADLGHVHLNEAEKLIRERGDYYLERAIVAIDSALHKLYGTREVSLQQLAATFRRGDLIEQLLE</sequence>
<dbReference type="Pfam" id="PF10592">
    <property type="entry name" value="AIPR"/>
    <property type="match status" value="1"/>
</dbReference>
<accession>A0A8J8B543</accession>
<proteinExistence type="predicted"/>
<gene>
    <name evidence="2" type="ORF">RJ53_04070</name>
</gene>
<reference evidence="2" key="1">
    <citation type="submission" date="2014-12" db="EMBL/GenBank/DDBJ databases">
        <authorList>
            <person name="Huang H.-H."/>
            <person name="Chen S.-C."/>
            <person name="Lai M.-C."/>
        </authorList>
    </citation>
    <scope>NUCLEOTIDE SEQUENCE</scope>
    <source>
        <strain evidence="2">K1F9705b</strain>
    </source>
</reference>
<dbReference type="EMBL" id="JWHL01000004">
    <property type="protein sequence ID" value="MBR1368728.1"/>
    <property type="molecule type" value="Genomic_DNA"/>
</dbReference>
<dbReference type="RefSeq" id="WP_211530365.1">
    <property type="nucleotide sequence ID" value="NZ_JWHL01000004.1"/>
</dbReference>
<comment type="caution">
    <text evidence="2">The sequence shown here is derived from an EMBL/GenBank/DDBJ whole genome shotgun (WGS) entry which is preliminary data.</text>
</comment>
<dbReference type="AlphaFoldDB" id="A0A8J8B543"/>
<evidence type="ECO:0000313" key="3">
    <source>
        <dbReference type="Proteomes" id="UP000730161"/>
    </source>
</evidence>
<evidence type="ECO:0000313" key="2">
    <source>
        <dbReference type="EMBL" id="MBR1368728.1"/>
    </source>
</evidence>
<keyword evidence="3" id="KW-1185">Reference proteome</keyword>
<protein>
    <submittedName>
        <fullName evidence="2">Abortive phage resistance protein</fullName>
    </submittedName>
</protein>
<dbReference type="InterPro" id="IPR018891">
    <property type="entry name" value="AIPR_C"/>
</dbReference>
<dbReference type="OrthoDB" id="7920at2157"/>
<name>A0A8J8B543_9EURY</name>
<organism evidence="2 3">
    <name type="scientific">Methanocalculus chunghsingensis</name>
    <dbReference type="NCBI Taxonomy" id="156457"/>
    <lineage>
        <taxon>Archaea</taxon>
        <taxon>Methanobacteriati</taxon>
        <taxon>Methanobacteriota</taxon>
        <taxon>Stenosarchaea group</taxon>
        <taxon>Methanomicrobia</taxon>
        <taxon>Methanomicrobiales</taxon>
        <taxon>Methanocalculaceae</taxon>
        <taxon>Methanocalculus</taxon>
    </lineage>
</organism>
<dbReference type="Proteomes" id="UP000730161">
    <property type="component" value="Unassembled WGS sequence"/>
</dbReference>
<feature type="domain" description="Abortive phage infection protein C-terminal" evidence="1">
    <location>
        <begin position="240"/>
        <end position="501"/>
    </location>
</feature>